<keyword evidence="3" id="KW-1185">Reference proteome</keyword>
<accession>A0ABR6NIG9</accession>
<proteinExistence type="predicted"/>
<feature type="region of interest" description="Disordered" evidence="1">
    <location>
        <begin position="16"/>
        <end position="38"/>
    </location>
</feature>
<sequence>MALCASLLTLAACNSEPDSSNMSADDPTAEELANAAPPPAVPMIKASHTYRCKDNSLIFVDFMTDDKTANFRSAKDAPVVHLAAPEAGEPFVSADGATTITGSGDEISYNGQACKTG</sequence>
<name>A0ABR6NIG9_9SPHN</name>
<evidence type="ECO:0000313" key="3">
    <source>
        <dbReference type="Proteomes" id="UP001138540"/>
    </source>
</evidence>
<dbReference type="EMBL" id="JACHKA010000001">
    <property type="protein sequence ID" value="MBB5987061.1"/>
    <property type="molecule type" value="Genomic_DNA"/>
</dbReference>
<protein>
    <recommendedName>
        <fullName evidence="4">C-type lysozyme inhibitor domain-containing protein</fullName>
    </recommendedName>
</protein>
<evidence type="ECO:0008006" key="4">
    <source>
        <dbReference type="Google" id="ProtNLM"/>
    </source>
</evidence>
<dbReference type="Proteomes" id="UP001138540">
    <property type="component" value="Unassembled WGS sequence"/>
</dbReference>
<dbReference type="RefSeq" id="WP_184157102.1">
    <property type="nucleotide sequence ID" value="NZ_JACHKA010000001.1"/>
</dbReference>
<reference evidence="2 3" key="1">
    <citation type="submission" date="2020-08" db="EMBL/GenBank/DDBJ databases">
        <title>Exploring microbial biodiversity for novel pathways involved in the catabolism of aromatic compounds derived from lignin.</title>
        <authorList>
            <person name="Elkins J."/>
        </authorList>
    </citation>
    <scope>NUCLEOTIDE SEQUENCE [LARGE SCALE GENOMIC DNA]</scope>
    <source>
        <strain evidence="2 3">B1D3A</strain>
    </source>
</reference>
<organism evidence="2 3">
    <name type="scientific">Sphingobium lignivorans</name>
    <dbReference type="NCBI Taxonomy" id="2735886"/>
    <lineage>
        <taxon>Bacteria</taxon>
        <taxon>Pseudomonadati</taxon>
        <taxon>Pseudomonadota</taxon>
        <taxon>Alphaproteobacteria</taxon>
        <taxon>Sphingomonadales</taxon>
        <taxon>Sphingomonadaceae</taxon>
        <taxon>Sphingobium</taxon>
    </lineage>
</organism>
<comment type="caution">
    <text evidence="2">The sequence shown here is derived from an EMBL/GenBank/DDBJ whole genome shotgun (WGS) entry which is preliminary data.</text>
</comment>
<gene>
    <name evidence="2" type="ORF">HNP60_003035</name>
</gene>
<evidence type="ECO:0000313" key="2">
    <source>
        <dbReference type="EMBL" id="MBB5987061.1"/>
    </source>
</evidence>
<evidence type="ECO:0000256" key="1">
    <source>
        <dbReference type="SAM" id="MobiDB-lite"/>
    </source>
</evidence>